<gene>
    <name evidence="2" type="ORF">NCTC12722_01660</name>
</gene>
<dbReference type="EMBL" id="UIGB01000001">
    <property type="protein sequence ID" value="SUU84469.1"/>
    <property type="molecule type" value="Genomic_DNA"/>
</dbReference>
<dbReference type="AlphaFoldDB" id="A0A380W772"/>
<protein>
    <submittedName>
        <fullName evidence="2">Uncharacterized protein</fullName>
    </submittedName>
</protein>
<feature type="transmembrane region" description="Helical" evidence="1">
    <location>
        <begin position="30"/>
        <end position="48"/>
    </location>
</feature>
<reference evidence="2 3" key="1">
    <citation type="submission" date="2018-06" db="EMBL/GenBank/DDBJ databases">
        <authorList>
            <consortium name="Pathogen Informatics"/>
            <person name="Doyle S."/>
        </authorList>
    </citation>
    <scope>NUCLEOTIDE SEQUENCE [LARGE SCALE GENOMIC DNA]</scope>
    <source>
        <strain evidence="2 3">NCTC12722</strain>
    </source>
</reference>
<keyword evidence="1" id="KW-1133">Transmembrane helix</keyword>
<feature type="transmembrane region" description="Helical" evidence="1">
    <location>
        <begin position="350"/>
        <end position="368"/>
    </location>
</feature>
<name>A0A380W772_AFIFE</name>
<accession>A0A380W772</accession>
<keyword evidence="1" id="KW-0812">Transmembrane</keyword>
<sequence length="400" mass="42016">MYDFHLVKFLPQNRYTVGRNADLCMQYGKTSAAIGCAALCAAAFGLLAPRAHMAATTLLVQDDPAQLSDIRIESTLPGENSARATTLARQIQQALDAGDPELADSFLVLARHKDIPVAPDMEERVQAALNVHNSTKAVAGRFVHGLVTGEGDDGASLSGTLAGDLFVLGDVRDVVREGKRLAMGEDADRLVLGLASVGIAVTAATYVSVAGAAPLRAGLTLVKDARKVGRLGAGLTEWTGRAVRNAVDTPVLTQAVQNASLTRPVQSVGALKAAFKAEKAGALVRLAKDTGRISEKIGTKGTLDVLRIAHGPQDVARAARLAESKGKETRAIIKLIGRGALLLATGAFNLAWWVFAALIALAGFLASIKSTTERLTYAWLARRKRKRASRAIASAQASSA</sequence>
<organism evidence="2 3">
    <name type="scientific">Afipia felis</name>
    <name type="common">Cat scratch disease bacillus</name>
    <dbReference type="NCBI Taxonomy" id="1035"/>
    <lineage>
        <taxon>Bacteria</taxon>
        <taxon>Pseudomonadati</taxon>
        <taxon>Pseudomonadota</taxon>
        <taxon>Alphaproteobacteria</taxon>
        <taxon>Hyphomicrobiales</taxon>
        <taxon>Nitrobacteraceae</taxon>
        <taxon>Afipia</taxon>
    </lineage>
</organism>
<evidence type="ECO:0000313" key="3">
    <source>
        <dbReference type="Proteomes" id="UP000254343"/>
    </source>
</evidence>
<proteinExistence type="predicted"/>
<evidence type="ECO:0000256" key="1">
    <source>
        <dbReference type="SAM" id="Phobius"/>
    </source>
</evidence>
<evidence type="ECO:0000313" key="2">
    <source>
        <dbReference type="EMBL" id="SUU84469.1"/>
    </source>
</evidence>
<keyword evidence="1" id="KW-0472">Membrane</keyword>
<feature type="transmembrane region" description="Helical" evidence="1">
    <location>
        <begin position="190"/>
        <end position="213"/>
    </location>
</feature>
<dbReference type="Proteomes" id="UP000254343">
    <property type="component" value="Unassembled WGS sequence"/>
</dbReference>